<dbReference type="Proteomes" id="UP000521943">
    <property type="component" value="Unassembled WGS sequence"/>
</dbReference>
<dbReference type="EMBL" id="JACGCI010000034">
    <property type="protein sequence ID" value="KAF6754363.1"/>
    <property type="molecule type" value="Genomic_DNA"/>
</dbReference>
<reference evidence="3 4" key="1">
    <citation type="submission" date="2020-07" db="EMBL/GenBank/DDBJ databases">
        <title>Comparative genomics of pyrophilous fungi reveals a link between fire events and developmental genes.</title>
        <authorList>
            <consortium name="DOE Joint Genome Institute"/>
            <person name="Steindorff A.S."/>
            <person name="Carver A."/>
            <person name="Calhoun S."/>
            <person name="Stillman K."/>
            <person name="Liu H."/>
            <person name="Lipzen A."/>
            <person name="Pangilinan J."/>
            <person name="Labutti K."/>
            <person name="Bruns T.D."/>
            <person name="Grigoriev I.V."/>
        </authorList>
    </citation>
    <scope>NUCLEOTIDE SEQUENCE [LARGE SCALE GENOMIC DNA]</scope>
    <source>
        <strain evidence="3 4">CBS 144469</strain>
    </source>
</reference>
<evidence type="ECO:0008006" key="5">
    <source>
        <dbReference type="Google" id="ProtNLM"/>
    </source>
</evidence>
<evidence type="ECO:0000313" key="3">
    <source>
        <dbReference type="EMBL" id="KAF6754363.1"/>
    </source>
</evidence>
<accession>A0A8H6HW79</accession>
<keyword evidence="1" id="KW-0812">Transmembrane</keyword>
<feature type="chain" id="PRO_5034034259" description="Secreted protein" evidence="2">
    <location>
        <begin position="22"/>
        <end position="134"/>
    </location>
</feature>
<organism evidence="3 4">
    <name type="scientific">Ephemerocybe angulata</name>
    <dbReference type="NCBI Taxonomy" id="980116"/>
    <lineage>
        <taxon>Eukaryota</taxon>
        <taxon>Fungi</taxon>
        <taxon>Dikarya</taxon>
        <taxon>Basidiomycota</taxon>
        <taxon>Agaricomycotina</taxon>
        <taxon>Agaricomycetes</taxon>
        <taxon>Agaricomycetidae</taxon>
        <taxon>Agaricales</taxon>
        <taxon>Agaricineae</taxon>
        <taxon>Psathyrellaceae</taxon>
        <taxon>Ephemerocybe</taxon>
    </lineage>
</organism>
<protein>
    <recommendedName>
        <fullName evidence="5">Secreted protein</fullName>
    </recommendedName>
</protein>
<keyword evidence="2" id="KW-0732">Signal</keyword>
<gene>
    <name evidence="3" type="ORF">DFP72DRAFT_369077</name>
</gene>
<proteinExistence type="predicted"/>
<evidence type="ECO:0000256" key="2">
    <source>
        <dbReference type="SAM" id="SignalP"/>
    </source>
</evidence>
<keyword evidence="1" id="KW-1133">Transmembrane helix</keyword>
<dbReference type="AlphaFoldDB" id="A0A8H6HW79"/>
<sequence length="134" mass="15873">MLAHLCVLVSYSFFHLDPCAATSALVLMLSLVVCVRSYLMPLYDCIFWTPSVVGPPACLDNANSFHLDSFFDCCRAWRTNVRGWRCRWDVWWGEERSHVVSLHQLVSRVELRVVRMRSIERQWWWFRSNLHLPL</sequence>
<comment type="caution">
    <text evidence="3">The sequence shown here is derived from an EMBL/GenBank/DDBJ whole genome shotgun (WGS) entry which is preliminary data.</text>
</comment>
<keyword evidence="4" id="KW-1185">Reference proteome</keyword>
<keyword evidence="1" id="KW-0472">Membrane</keyword>
<evidence type="ECO:0000313" key="4">
    <source>
        <dbReference type="Proteomes" id="UP000521943"/>
    </source>
</evidence>
<evidence type="ECO:0000256" key="1">
    <source>
        <dbReference type="SAM" id="Phobius"/>
    </source>
</evidence>
<feature type="transmembrane region" description="Helical" evidence="1">
    <location>
        <begin position="20"/>
        <end position="39"/>
    </location>
</feature>
<feature type="signal peptide" evidence="2">
    <location>
        <begin position="1"/>
        <end position="21"/>
    </location>
</feature>
<name>A0A8H6HW79_9AGAR</name>